<name>A0A511XLW6_9PROT</name>
<dbReference type="GO" id="GO:0016740">
    <property type="term" value="F:transferase activity"/>
    <property type="evidence" value="ECO:0007669"/>
    <property type="project" value="UniProtKB-KW"/>
</dbReference>
<feature type="domain" description="Glycosyltransferase 2-like" evidence="1">
    <location>
        <begin position="4"/>
        <end position="159"/>
    </location>
</feature>
<dbReference type="PANTHER" id="PTHR43685">
    <property type="entry name" value="GLYCOSYLTRANSFERASE"/>
    <property type="match status" value="1"/>
</dbReference>
<comment type="caution">
    <text evidence="2">The sequence shown here is derived from an EMBL/GenBank/DDBJ whole genome shotgun (WGS) entry which is preliminary data.</text>
</comment>
<dbReference type="RefSeq" id="WP_146889443.1">
    <property type="nucleotide sequence ID" value="NZ_BJYG01000029.1"/>
</dbReference>
<accession>A0A511XLW6</accession>
<proteinExistence type="predicted"/>
<dbReference type="Pfam" id="PF00535">
    <property type="entry name" value="Glycos_transf_2"/>
    <property type="match status" value="1"/>
</dbReference>
<dbReference type="PANTHER" id="PTHR43685:SF3">
    <property type="entry name" value="SLR2126 PROTEIN"/>
    <property type="match status" value="1"/>
</dbReference>
<dbReference type="EMBL" id="BJYG01000029">
    <property type="protein sequence ID" value="GEN63937.1"/>
    <property type="molecule type" value="Genomic_DNA"/>
</dbReference>
<dbReference type="InterPro" id="IPR050834">
    <property type="entry name" value="Glycosyltransf_2"/>
</dbReference>
<dbReference type="SUPFAM" id="SSF53448">
    <property type="entry name" value="Nucleotide-diphospho-sugar transferases"/>
    <property type="match status" value="1"/>
</dbReference>
<dbReference type="Gene3D" id="3.90.550.10">
    <property type="entry name" value="Spore Coat Polysaccharide Biosynthesis Protein SpsA, Chain A"/>
    <property type="match status" value="1"/>
</dbReference>
<organism evidence="2 3">
    <name type="scientific">Acetobacter oeni</name>
    <dbReference type="NCBI Taxonomy" id="304077"/>
    <lineage>
        <taxon>Bacteria</taxon>
        <taxon>Pseudomonadati</taxon>
        <taxon>Pseudomonadota</taxon>
        <taxon>Alphaproteobacteria</taxon>
        <taxon>Acetobacterales</taxon>
        <taxon>Acetobacteraceae</taxon>
        <taxon>Acetobacter</taxon>
    </lineage>
</organism>
<sequence>MRFSLVIPTLNRPDSLEIFLDGLCQQSFTDLEVIIVDQSGSNLYDNVIGEYASRLPLLHIRSDIRQCRYACAVGAAQASGDIIAFPDDDCLYLPDTLSHVDEAFRKNPDLGFLTGSVINCEGHKTRMGRWLQKSTKLNQKNIWIGLIEFNMFIRRDLYNAVGGFDTAMGPGCRFVAAEGQDLGLRLLRSGANGYFDADLLVMHPDKSDEVGRSRARSYGRGMGYALRKNEAPLSLVMIFFIRPLGGLVLNQFRRRSDYGAYYLRVLAGRVEGYFSKAASEAASEKTHHTVVR</sequence>
<dbReference type="InterPro" id="IPR029044">
    <property type="entry name" value="Nucleotide-diphossugar_trans"/>
</dbReference>
<reference evidence="2 3" key="1">
    <citation type="submission" date="2019-07" db="EMBL/GenBank/DDBJ databases">
        <title>Whole genome shotgun sequence of Acetobacter oeni NBRC 105207.</title>
        <authorList>
            <person name="Hosoyama A."/>
            <person name="Uohara A."/>
            <person name="Ohji S."/>
            <person name="Ichikawa N."/>
        </authorList>
    </citation>
    <scope>NUCLEOTIDE SEQUENCE [LARGE SCALE GENOMIC DNA]</scope>
    <source>
        <strain evidence="2 3">NBRC 105207</strain>
    </source>
</reference>
<gene>
    <name evidence="2" type="ORF">AOE01nite_21610</name>
</gene>
<protein>
    <submittedName>
        <fullName evidence="2">Glycosyl transferase</fullName>
    </submittedName>
</protein>
<keyword evidence="3" id="KW-1185">Reference proteome</keyword>
<keyword evidence="2" id="KW-0808">Transferase</keyword>
<evidence type="ECO:0000313" key="2">
    <source>
        <dbReference type="EMBL" id="GEN63937.1"/>
    </source>
</evidence>
<evidence type="ECO:0000313" key="3">
    <source>
        <dbReference type="Proteomes" id="UP000321746"/>
    </source>
</evidence>
<dbReference type="OrthoDB" id="9771846at2"/>
<dbReference type="AlphaFoldDB" id="A0A511XLW6"/>
<dbReference type="CDD" id="cd00761">
    <property type="entry name" value="Glyco_tranf_GTA_type"/>
    <property type="match status" value="1"/>
</dbReference>
<dbReference type="InterPro" id="IPR001173">
    <property type="entry name" value="Glyco_trans_2-like"/>
</dbReference>
<evidence type="ECO:0000259" key="1">
    <source>
        <dbReference type="Pfam" id="PF00535"/>
    </source>
</evidence>
<dbReference type="Proteomes" id="UP000321746">
    <property type="component" value="Unassembled WGS sequence"/>
</dbReference>